<dbReference type="OrthoDB" id="1798043at2"/>
<dbReference type="GO" id="GO:0030420">
    <property type="term" value="P:establishment of competence for transformation"/>
    <property type="evidence" value="ECO:0007669"/>
    <property type="project" value="UniProtKB-UniRule"/>
</dbReference>
<protein>
    <recommendedName>
        <fullName evidence="10">ComG operon protein 3</fullName>
    </recommendedName>
</protein>
<evidence type="ECO:0000256" key="8">
    <source>
        <dbReference type="ARBA" id="ARBA00023287"/>
    </source>
</evidence>
<dbReference type="RefSeq" id="WP_133579533.1">
    <property type="nucleotide sequence ID" value="NZ_SNYJ01000003.1"/>
</dbReference>
<dbReference type="NCBIfam" id="NF040999">
    <property type="entry name" value="pilin_ComGC"/>
    <property type="match status" value="1"/>
</dbReference>
<evidence type="ECO:0000256" key="11">
    <source>
        <dbReference type="PIRSR" id="PIRSR029928-50"/>
    </source>
</evidence>
<dbReference type="InterPro" id="IPR012902">
    <property type="entry name" value="N_methyl_site"/>
</dbReference>
<evidence type="ECO:0000256" key="4">
    <source>
        <dbReference type="ARBA" id="ARBA00022481"/>
    </source>
</evidence>
<dbReference type="Pfam" id="PF07963">
    <property type="entry name" value="N_methyl"/>
    <property type="match status" value="1"/>
</dbReference>
<name>A0A4V3D5Y4_9BACI</name>
<evidence type="ECO:0000256" key="5">
    <source>
        <dbReference type="ARBA" id="ARBA00022692"/>
    </source>
</evidence>
<evidence type="ECO:0000256" key="6">
    <source>
        <dbReference type="ARBA" id="ARBA00022989"/>
    </source>
</evidence>
<gene>
    <name evidence="12" type="ORF">EV213_103258</name>
</gene>
<comment type="caution">
    <text evidence="12">The sequence shown here is derived from an EMBL/GenBank/DDBJ whole genome shotgun (WGS) entry which is preliminary data.</text>
</comment>
<dbReference type="InterPro" id="IPR016940">
    <property type="entry name" value="ComGC"/>
</dbReference>
<proteinExistence type="inferred from homology"/>
<feature type="modified residue" description="N-methylphenylalanine" evidence="11">
    <location>
        <position position="16"/>
    </location>
</feature>
<keyword evidence="10" id="KW-0813">Transport</keyword>
<dbReference type="AlphaFoldDB" id="A0A4V3D5Y4"/>
<dbReference type="GO" id="GO:0015627">
    <property type="term" value="C:type II protein secretion system complex"/>
    <property type="evidence" value="ECO:0007669"/>
    <property type="project" value="InterPro"/>
</dbReference>
<dbReference type="GO" id="GO:0005886">
    <property type="term" value="C:plasma membrane"/>
    <property type="evidence" value="ECO:0007669"/>
    <property type="project" value="UniProtKB-SubCell"/>
</dbReference>
<keyword evidence="13" id="KW-1185">Reference proteome</keyword>
<dbReference type="PROSITE" id="PS00409">
    <property type="entry name" value="PROKAR_NTER_METHYL"/>
    <property type="match status" value="1"/>
</dbReference>
<evidence type="ECO:0000256" key="7">
    <source>
        <dbReference type="ARBA" id="ARBA00023136"/>
    </source>
</evidence>
<accession>A0A4V3D5Y4</accession>
<dbReference type="NCBIfam" id="TIGR02532">
    <property type="entry name" value="IV_pilin_GFxxxE"/>
    <property type="match status" value="1"/>
</dbReference>
<dbReference type="SUPFAM" id="SSF54523">
    <property type="entry name" value="Pili subunits"/>
    <property type="match status" value="1"/>
</dbReference>
<evidence type="ECO:0000313" key="12">
    <source>
        <dbReference type="EMBL" id="TDQ41677.1"/>
    </source>
</evidence>
<comment type="subcellular location">
    <subcellularLocation>
        <location evidence="1">Cell membrane</location>
        <topology evidence="1">Single-pass membrane protein</topology>
    </subcellularLocation>
    <subcellularLocation>
        <location evidence="2">Cell surface</location>
    </subcellularLocation>
</comment>
<evidence type="ECO:0000256" key="10">
    <source>
        <dbReference type="PIRNR" id="PIRNR029928"/>
    </source>
</evidence>
<evidence type="ECO:0000256" key="1">
    <source>
        <dbReference type="ARBA" id="ARBA00004162"/>
    </source>
</evidence>
<dbReference type="PRINTS" id="PR00813">
    <property type="entry name" value="BCTERIALGSPG"/>
</dbReference>
<dbReference type="GO" id="GO:0009986">
    <property type="term" value="C:cell surface"/>
    <property type="evidence" value="ECO:0007669"/>
    <property type="project" value="UniProtKB-SubCell"/>
</dbReference>
<feature type="propeptide" id="PRO_5035530374" evidence="11">
    <location>
        <begin position="1"/>
        <end position="15"/>
    </location>
</feature>
<keyword evidence="4 11" id="KW-0488">Methylation</keyword>
<keyword evidence="6 10" id="KW-1133">Transmembrane helix</keyword>
<feature type="chain" id="PRO_5035530373" description="ComG operon protein 3" evidence="11">
    <location>
        <begin position="16"/>
        <end position="111"/>
    </location>
</feature>
<dbReference type="GO" id="GO:0015628">
    <property type="term" value="P:protein secretion by the type II secretion system"/>
    <property type="evidence" value="ECO:0007669"/>
    <property type="project" value="InterPro"/>
</dbReference>
<keyword evidence="7 10" id="KW-0472">Membrane</keyword>
<organism evidence="12 13">
    <name type="scientific">Aureibacillus halotolerans</name>
    <dbReference type="NCBI Taxonomy" id="1508390"/>
    <lineage>
        <taxon>Bacteria</taxon>
        <taxon>Bacillati</taxon>
        <taxon>Bacillota</taxon>
        <taxon>Bacilli</taxon>
        <taxon>Bacillales</taxon>
        <taxon>Bacillaceae</taxon>
        <taxon>Aureibacillus</taxon>
    </lineage>
</organism>
<comment type="similarity">
    <text evidence="9 10">Belongs to the ComGC family.</text>
</comment>
<dbReference type="InterPro" id="IPR045584">
    <property type="entry name" value="Pilin-like"/>
</dbReference>
<keyword evidence="8 10" id="KW-0178">Competence</keyword>
<evidence type="ECO:0000256" key="2">
    <source>
        <dbReference type="ARBA" id="ARBA00004241"/>
    </source>
</evidence>
<reference evidence="12 13" key="1">
    <citation type="submission" date="2019-03" db="EMBL/GenBank/DDBJ databases">
        <title>Genomic Encyclopedia of Type Strains, Phase IV (KMG-IV): sequencing the most valuable type-strain genomes for metagenomic binning, comparative biology and taxonomic classification.</title>
        <authorList>
            <person name="Goeker M."/>
        </authorList>
    </citation>
    <scope>NUCLEOTIDE SEQUENCE [LARGE SCALE GENOMIC DNA]</scope>
    <source>
        <strain evidence="12 13">DSM 28697</strain>
    </source>
</reference>
<evidence type="ECO:0000313" key="13">
    <source>
        <dbReference type="Proteomes" id="UP000295632"/>
    </source>
</evidence>
<dbReference type="EMBL" id="SNYJ01000003">
    <property type="protein sequence ID" value="TDQ41677.1"/>
    <property type="molecule type" value="Genomic_DNA"/>
</dbReference>
<dbReference type="Proteomes" id="UP000295632">
    <property type="component" value="Unassembled WGS sequence"/>
</dbReference>
<comment type="subunit">
    <text evidence="10">Homodimer.</text>
</comment>
<dbReference type="InterPro" id="IPR000983">
    <property type="entry name" value="Bac_GSPG_pilin"/>
</dbReference>
<dbReference type="Gene3D" id="3.30.700.10">
    <property type="entry name" value="Glycoprotein, Type 4 Pilin"/>
    <property type="match status" value="1"/>
</dbReference>
<dbReference type="PIRSF" id="PIRSF029928">
    <property type="entry name" value="Late_competence_ComGC"/>
    <property type="match status" value="1"/>
</dbReference>
<sequence length="111" mass="11917">MCKQNRMKRLTNDRGFTLVEMLIVLVIISVLIVLTVANLSKNKSVAEGKECEALKTVIGNQMEVYEIDIGEPAADITVLMDGGYIQSNTCSNGTIYTIQDGSVVGGETSSG</sequence>
<comment type="function">
    <text evidence="10">Required for transformation and DNA binding.</text>
</comment>
<keyword evidence="3 10" id="KW-1003">Cell membrane</keyword>
<evidence type="ECO:0000256" key="3">
    <source>
        <dbReference type="ARBA" id="ARBA00022475"/>
    </source>
</evidence>
<keyword evidence="5 10" id="KW-0812">Transmembrane</keyword>
<feature type="transmembrane region" description="Helical" evidence="10">
    <location>
        <begin position="21"/>
        <end position="39"/>
    </location>
</feature>
<evidence type="ECO:0000256" key="9">
    <source>
        <dbReference type="ARBA" id="ARBA00043982"/>
    </source>
</evidence>